<reference evidence="1 2" key="1">
    <citation type="submission" date="2013-06" db="EMBL/GenBank/DDBJ databases">
        <authorList>
            <person name="Weinstock G."/>
            <person name="Sodergren E."/>
            <person name="Lobos E.A."/>
            <person name="Fulton L."/>
            <person name="Fulton R."/>
            <person name="Courtney L."/>
            <person name="Fronick C."/>
            <person name="O'Laughlin M."/>
            <person name="Godfrey J."/>
            <person name="Wilson R.M."/>
            <person name="Miner T."/>
            <person name="Farmer C."/>
            <person name="Delehaunty K."/>
            <person name="Cordes M."/>
            <person name="Minx P."/>
            <person name="Tomlinson C."/>
            <person name="Chen J."/>
            <person name="Wollam A."/>
            <person name="Pepin K.H."/>
            <person name="Bhonagiri V."/>
            <person name="Zhang X."/>
            <person name="Warren W."/>
            <person name="Mitreva M."/>
            <person name="Mardis E.R."/>
            <person name="Wilson R.K."/>
        </authorList>
    </citation>
    <scope>NUCLEOTIDE SEQUENCE [LARGE SCALE GENOMIC DNA]</scope>
    <source>
        <strain evidence="1 2">ATCC 27803</strain>
    </source>
</reference>
<name>U2PEN1_9FIRM</name>
<evidence type="ECO:0000313" key="2">
    <source>
        <dbReference type="Proteomes" id="UP000016658"/>
    </source>
</evidence>
<proteinExistence type="predicted"/>
<gene>
    <name evidence="1" type="ORF">HMPREF0367_01679</name>
</gene>
<accession>U2PEN1</accession>
<sequence length="182" mass="21979">MKRVKNNMQTDQKYKMYLWKQKKEYYTEENGKILFKEDTPMEIIESYELWQKQMQKLNDFPTKRTSGLFSFLERDTKEKPKQEPAKALMLAKAFIQRQNEGLDFSKEMFAPGFIMIDAYKKVYTSYLQIPKYNTKKYMIQTHLKNNDMIALLWTMEDMDKVTIFTFDKDKKITKVQEFVCSN</sequence>
<organism evidence="1 2">
    <name type="scientific">Faecalitalea cylindroides ATCC 27803</name>
    <dbReference type="NCBI Taxonomy" id="649755"/>
    <lineage>
        <taxon>Bacteria</taxon>
        <taxon>Bacillati</taxon>
        <taxon>Bacillota</taxon>
        <taxon>Erysipelotrichia</taxon>
        <taxon>Erysipelotrichales</taxon>
        <taxon>Erysipelotrichaceae</taxon>
        <taxon>Faecalitalea</taxon>
    </lineage>
</organism>
<protein>
    <submittedName>
        <fullName evidence="1">Uncharacterized protein</fullName>
    </submittedName>
</protein>
<dbReference type="Proteomes" id="UP000016658">
    <property type="component" value="Unassembled WGS sequence"/>
</dbReference>
<comment type="caution">
    <text evidence="1">The sequence shown here is derived from an EMBL/GenBank/DDBJ whole genome shotgun (WGS) entry which is preliminary data.</text>
</comment>
<dbReference type="HOGENOM" id="CLU_1530335_0_0_9"/>
<evidence type="ECO:0000313" key="1">
    <source>
        <dbReference type="EMBL" id="ERK42149.1"/>
    </source>
</evidence>
<dbReference type="EMBL" id="AWVI01000092">
    <property type="protein sequence ID" value="ERK42149.1"/>
    <property type="molecule type" value="Genomic_DNA"/>
</dbReference>
<dbReference type="AlphaFoldDB" id="U2PEN1"/>